<dbReference type="Proteomes" id="UP000241061">
    <property type="component" value="Segment"/>
</dbReference>
<keyword evidence="2" id="KW-1185">Reference proteome</keyword>
<dbReference type="EMBL" id="MG545917">
    <property type="protein sequence ID" value="AUG87694.1"/>
    <property type="molecule type" value="Genomic_DNA"/>
</dbReference>
<name>A0A2H5BN38_9CAUD</name>
<organism evidence="1 2">
    <name type="scientific">Vibrio phage VEN</name>
    <dbReference type="NCBI Taxonomy" id="2059879"/>
    <lineage>
        <taxon>Viruses</taxon>
        <taxon>Duplodnaviria</taxon>
        <taxon>Heunggongvirae</taxon>
        <taxon>Uroviricota</taxon>
        <taxon>Caudoviricetes</taxon>
        <taxon>Autographivirales</taxon>
        <taxon>Autosignataviridae</taxon>
        <taxon>Colwellvirinae</taxon>
        <taxon>Trungvirus</taxon>
        <taxon>Trungvirus VEN</taxon>
    </lineage>
</organism>
<dbReference type="GeneID" id="54987111"/>
<evidence type="ECO:0000313" key="1">
    <source>
        <dbReference type="EMBL" id="AUG87694.1"/>
    </source>
</evidence>
<sequence>MTSLASQVQWCLEKALERTLVGDKNSAYDYLVMAKLWRERTLVVPEEDKLTKYFIED</sequence>
<dbReference type="KEGG" id="vg:54987111"/>
<reference evidence="2" key="1">
    <citation type="submission" date="2017-11" db="EMBL/GenBank/DDBJ databases">
        <authorList>
            <person name="Katharios P."/>
        </authorList>
    </citation>
    <scope>NUCLEOTIDE SEQUENCE [LARGE SCALE GENOMIC DNA]</scope>
</reference>
<accession>A0A2H5BN38</accession>
<proteinExistence type="predicted"/>
<dbReference type="RefSeq" id="YP_009796720.1">
    <property type="nucleotide sequence ID" value="NC_047903.1"/>
</dbReference>
<protein>
    <submittedName>
        <fullName evidence="1">Uncharacterized protein</fullName>
    </submittedName>
</protein>
<evidence type="ECO:0000313" key="2">
    <source>
        <dbReference type="Proteomes" id="UP000241061"/>
    </source>
</evidence>